<evidence type="ECO:0000313" key="1">
    <source>
        <dbReference type="Proteomes" id="UP000887579"/>
    </source>
</evidence>
<accession>A0AC34GUS1</accession>
<sequence>MADLNILKDKKFYHYLLHSLTDHYGKLVGLDNVKLRSEFTKEFFATFWLELMKIAEFNNVPPVNVDDDNKEEVHSGFDSIHRSLFEVCESRIDLRLTTQFVLNCSKLADDEDIVDRNKFMLVLLFVSFWVADKKEKCPNVLLKEPMARLVHACFSKLFKDIYRGKDEEFKTFIFAQTKEHYVSPPDPFFSSPNSTSNTSNLSCNNNVTPNVQRSLQEDTVNESHLDRLSETNEALMKAINLKTENEHKLVADYKHLQGMFNVKTVEIETMKKINAELLMEKENLQQDLLKTKQEYDHKEEDDKNILDQLQFLHDKVKAENDNFKTQLSNATNENDRLKEKNDELTNTVSNHKKNVERLQKELDAKILEFENNNNVFVEQRKLLEEDLSKVTLELATLNNLVIQKDVEMKNILGPLYSLKDVNEKLQKEHDSFKAELSEAVSEIDRLEQNNGELSVSLLTHLVDKEELEEEKKALQEELGAKNIELEDVNKLFGDLLVEKRGIHEDLMKAKNEFATLNNLVFQNNAEMKHILGQLYSLKDVNEKLQKDFDSCKTELSKAVSENDRLEQRNGELNNVVNGLVAENEKHQEEKKALQQEFGDKQLEFDAANKIHSEVVEEKHFLQQELIKTKNMLSESNNIVIQKEGEMKKIVDEKQTLNCIMNKLQMDFDTCKDELIKNIGEIDGLKEENEELKKAVNRKLRNEEKLEAGKQVLQQTLNIKIVELNEAKQLLSRLQAELQHILQQLCSFCLINAQLREELIDFKIFFDNVMNENGNTVSCCFE</sequence>
<evidence type="ECO:0000313" key="2">
    <source>
        <dbReference type="WBParaSite" id="ES5_v2.g854.t1"/>
    </source>
</evidence>
<name>A0AC34GUS1_9BILA</name>
<dbReference type="Proteomes" id="UP000887579">
    <property type="component" value="Unplaced"/>
</dbReference>
<dbReference type="WBParaSite" id="ES5_v2.g854.t1">
    <property type="protein sequence ID" value="ES5_v2.g854.t1"/>
    <property type="gene ID" value="ES5_v2.g854"/>
</dbReference>
<proteinExistence type="predicted"/>
<reference evidence="2" key="1">
    <citation type="submission" date="2022-11" db="UniProtKB">
        <authorList>
            <consortium name="WormBaseParasite"/>
        </authorList>
    </citation>
    <scope>IDENTIFICATION</scope>
</reference>
<organism evidence="1 2">
    <name type="scientific">Panagrolaimus sp. ES5</name>
    <dbReference type="NCBI Taxonomy" id="591445"/>
    <lineage>
        <taxon>Eukaryota</taxon>
        <taxon>Metazoa</taxon>
        <taxon>Ecdysozoa</taxon>
        <taxon>Nematoda</taxon>
        <taxon>Chromadorea</taxon>
        <taxon>Rhabditida</taxon>
        <taxon>Tylenchina</taxon>
        <taxon>Panagrolaimomorpha</taxon>
        <taxon>Panagrolaimoidea</taxon>
        <taxon>Panagrolaimidae</taxon>
        <taxon>Panagrolaimus</taxon>
    </lineage>
</organism>
<protein>
    <submittedName>
        <fullName evidence="2">Uncharacterized protein</fullName>
    </submittedName>
</protein>